<protein>
    <recommendedName>
        <fullName evidence="4">Secreted protein</fullName>
    </recommendedName>
</protein>
<reference evidence="2" key="1">
    <citation type="submission" date="2022-07" db="EMBL/GenBank/DDBJ databases">
        <authorList>
            <person name="Otstavnykh N."/>
            <person name="Isaeva M."/>
            <person name="Bystritskaya E."/>
        </authorList>
    </citation>
    <scope>NUCLEOTIDE SEQUENCE</scope>
    <source>
        <strain evidence="2">KCTC 52189</strain>
    </source>
</reference>
<organism evidence="2 3">
    <name type="scientific">Marimonas arenosa</name>
    <dbReference type="NCBI Taxonomy" id="1795305"/>
    <lineage>
        <taxon>Bacteria</taxon>
        <taxon>Pseudomonadati</taxon>
        <taxon>Pseudomonadota</taxon>
        <taxon>Alphaproteobacteria</taxon>
        <taxon>Rhodobacterales</taxon>
        <taxon>Paracoccaceae</taxon>
        <taxon>Marimonas</taxon>
    </lineage>
</organism>
<reference evidence="2" key="2">
    <citation type="submission" date="2023-02" db="EMBL/GenBank/DDBJ databases">
        <title>'Rhodoalgimonas zhirmunskyi' gen. nov., isolated from a red alga.</title>
        <authorList>
            <person name="Nedashkovskaya O.I."/>
            <person name="Otstavnykh N.Y."/>
            <person name="Bystritskaya E.P."/>
            <person name="Balabanova L.A."/>
            <person name="Isaeva M.P."/>
        </authorList>
    </citation>
    <scope>NUCLEOTIDE SEQUENCE</scope>
    <source>
        <strain evidence="2">KCTC 52189</strain>
    </source>
</reference>
<feature type="signal peptide" evidence="1">
    <location>
        <begin position="1"/>
        <end position="23"/>
    </location>
</feature>
<keyword evidence="1" id="KW-0732">Signal</keyword>
<comment type="caution">
    <text evidence="2">The sequence shown here is derived from an EMBL/GenBank/DDBJ whole genome shotgun (WGS) entry which is preliminary data.</text>
</comment>
<gene>
    <name evidence="2" type="ORF">NO357_06555</name>
</gene>
<evidence type="ECO:0008006" key="4">
    <source>
        <dbReference type="Google" id="ProtNLM"/>
    </source>
</evidence>
<dbReference type="Proteomes" id="UP001226762">
    <property type="component" value="Unassembled WGS sequence"/>
</dbReference>
<evidence type="ECO:0000313" key="2">
    <source>
        <dbReference type="EMBL" id="MDQ2089558.1"/>
    </source>
</evidence>
<evidence type="ECO:0000313" key="3">
    <source>
        <dbReference type="Proteomes" id="UP001226762"/>
    </source>
</evidence>
<dbReference type="EMBL" id="JANHAX010000002">
    <property type="protein sequence ID" value="MDQ2089558.1"/>
    <property type="molecule type" value="Genomic_DNA"/>
</dbReference>
<accession>A0AAE3WBQ8</accession>
<proteinExistence type="predicted"/>
<dbReference type="RefSeq" id="WP_306734832.1">
    <property type="nucleotide sequence ID" value="NZ_JANHAX010000002.1"/>
</dbReference>
<feature type="chain" id="PRO_5041973774" description="Secreted protein" evidence="1">
    <location>
        <begin position="24"/>
        <end position="79"/>
    </location>
</feature>
<dbReference type="AlphaFoldDB" id="A0AAE3WBQ8"/>
<sequence>MKQISRITLLALGLALAAGGAQAACVVEYKAKRDNPLELFYGTAQVGGDCSVGDATDRLRKKLGQEGLTLLKVLSVTKN</sequence>
<keyword evidence="3" id="KW-1185">Reference proteome</keyword>
<evidence type="ECO:0000256" key="1">
    <source>
        <dbReference type="SAM" id="SignalP"/>
    </source>
</evidence>
<name>A0AAE3WBQ8_9RHOB</name>